<evidence type="ECO:0000313" key="2">
    <source>
        <dbReference type="EMBL" id="CDG20924.1"/>
    </source>
</evidence>
<evidence type="ECO:0000313" key="3">
    <source>
        <dbReference type="Proteomes" id="UP000032735"/>
    </source>
</evidence>
<sequence length="36" mass="3771">MIAVANSVSELMATSYFPPSNEGGKTESGDKKGHTE</sequence>
<accession>A0A068R1J8</accession>
<proteinExistence type="predicted"/>
<feature type="compositionally biased region" description="Basic and acidic residues" evidence="1">
    <location>
        <begin position="24"/>
        <end position="36"/>
    </location>
</feature>
<protein>
    <submittedName>
        <fullName evidence="2">Uncharacterized protein</fullName>
    </submittedName>
</protein>
<evidence type="ECO:0000256" key="1">
    <source>
        <dbReference type="SAM" id="MobiDB-lite"/>
    </source>
</evidence>
<gene>
    <name evidence="2" type="ORF">XPG1_1269</name>
</gene>
<feature type="region of interest" description="Disordered" evidence="1">
    <location>
        <begin position="1"/>
        <end position="36"/>
    </location>
</feature>
<organism evidence="2 3">
    <name type="scientific">Xenorhabdus poinarii G6</name>
    <dbReference type="NCBI Taxonomy" id="1354304"/>
    <lineage>
        <taxon>Bacteria</taxon>
        <taxon>Pseudomonadati</taxon>
        <taxon>Pseudomonadota</taxon>
        <taxon>Gammaproteobacteria</taxon>
        <taxon>Enterobacterales</taxon>
        <taxon>Morganellaceae</taxon>
        <taxon>Xenorhabdus</taxon>
    </lineage>
</organism>
<dbReference type="Proteomes" id="UP000032735">
    <property type="component" value="Chromosome"/>
</dbReference>
<dbReference type="EMBL" id="FO704551">
    <property type="protein sequence ID" value="CDG20924.1"/>
    <property type="molecule type" value="Genomic_DNA"/>
</dbReference>
<dbReference type="KEGG" id="xpo:XPG1_1269"/>
<name>A0A068R1J8_9GAMM</name>
<dbReference type="AlphaFoldDB" id="A0A068R1J8"/>
<reference evidence="2 3" key="1">
    <citation type="submission" date="2013-07" db="EMBL/GenBank/DDBJ databases">
        <authorList>
            <person name="Genoscope - CEA"/>
        </authorList>
    </citation>
    <scope>NUCLEOTIDE SEQUENCE [LARGE SCALE GENOMIC DNA]</scope>
    <source>
        <strain evidence="2 3">G6</strain>
    </source>
</reference>
<keyword evidence="3" id="KW-1185">Reference proteome</keyword>
<dbReference type="HOGENOM" id="CLU_3359262_0_0_6"/>